<dbReference type="PROSITE" id="PS50940">
    <property type="entry name" value="CHIT_BIND_II"/>
    <property type="match status" value="1"/>
</dbReference>
<dbReference type="Pfam" id="PF01607">
    <property type="entry name" value="CBM_14"/>
    <property type="match status" value="1"/>
</dbReference>
<dbReference type="GO" id="GO:0008061">
    <property type="term" value="F:chitin binding"/>
    <property type="evidence" value="ECO:0007669"/>
    <property type="project" value="InterPro"/>
</dbReference>
<dbReference type="PANTHER" id="PTHR22933">
    <property type="entry name" value="FI18007P1-RELATED"/>
    <property type="match status" value="1"/>
</dbReference>
<reference evidence="2" key="1">
    <citation type="journal article" date="2020" name="Cell">
        <title>Large-Scale Comparative Analyses of Tick Genomes Elucidate Their Genetic Diversity and Vector Capacities.</title>
        <authorList>
            <consortium name="Tick Genome and Microbiome Consortium (TIGMIC)"/>
            <person name="Jia N."/>
            <person name="Wang J."/>
            <person name="Shi W."/>
            <person name="Du L."/>
            <person name="Sun Y."/>
            <person name="Zhan W."/>
            <person name="Jiang J.F."/>
            <person name="Wang Q."/>
            <person name="Zhang B."/>
            <person name="Ji P."/>
            <person name="Bell-Sakyi L."/>
            <person name="Cui X.M."/>
            <person name="Yuan T.T."/>
            <person name="Jiang B.G."/>
            <person name="Yang W.F."/>
            <person name="Lam T.T."/>
            <person name="Chang Q.C."/>
            <person name="Ding S.J."/>
            <person name="Wang X.J."/>
            <person name="Zhu J.G."/>
            <person name="Ruan X.D."/>
            <person name="Zhao L."/>
            <person name="Wei J.T."/>
            <person name="Ye R.Z."/>
            <person name="Que T.C."/>
            <person name="Du C.H."/>
            <person name="Zhou Y.H."/>
            <person name="Cheng J.X."/>
            <person name="Dai P.F."/>
            <person name="Guo W.B."/>
            <person name="Han X.H."/>
            <person name="Huang E.J."/>
            <person name="Li L.F."/>
            <person name="Wei W."/>
            <person name="Gao Y.C."/>
            <person name="Liu J.Z."/>
            <person name="Shao H.Z."/>
            <person name="Wang X."/>
            <person name="Wang C.C."/>
            <person name="Yang T.C."/>
            <person name="Huo Q.B."/>
            <person name="Li W."/>
            <person name="Chen H.Y."/>
            <person name="Chen S.E."/>
            <person name="Zhou L.G."/>
            <person name="Ni X.B."/>
            <person name="Tian J.H."/>
            <person name="Sheng Y."/>
            <person name="Liu T."/>
            <person name="Pan Y.S."/>
            <person name="Xia L.Y."/>
            <person name="Li J."/>
            <person name="Zhao F."/>
            <person name="Cao W.C."/>
        </authorList>
    </citation>
    <scope>NUCLEOTIDE SEQUENCE</scope>
    <source>
        <strain evidence="2">Rsan-2018</strain>
    </source>
</reference>
<comment type="caution">
    <text evidence="2">The sequence shown here is derived from an EMBL/GenBank/DDBJ whole genome shotgun (WGS) entry which is preliminary data.</text>
</comment>
<dbReference type="InterPro" id="IPR052976">
    <property type="entry name" value="Scoloptoxin-like"/>
</dbReference>
<organism evidence="2 3">
    <name type="scientific">Rhipicephalus sanguineus</name>
    <name type="common">Brown dog tick</name>
    <name type="synonym">Ixodes sanguineus</name>
    <dbReference type="NCBI Taxonomy" id="34632"/>
    <lineage>
        <taxon>Eukaryota</taxon>
        <taxon>Metazoa</taxon>
        <taxon>Ecdysozoa</taxon>
        <taxon>Arthropoda</taxon>
        <taxon>Chelicerata</taxon>
        <taxon>Arachnida</taxon>
        <taxon>Acari</taxon>
        <taxon>Parasitiformes</taxon>
        <taxon>Ixodida</taxon>
        <taxon>Ixodoidea</taxon>
        <taxon>Ixodidae</taxon>
        <taxon>Rhipicephalinae</taxon>
        <taxon>Rhipicephalus</taxon>
        <taxon>Rhipicephalus</taxon>
    </lineage>
</organism>
<sequence length="305" mass="34377">MYLPVTRRLCSGPRQLPRPMLWGEGEAWPAAAVRHRGWSASSETMGSPHPACWRPVFREDKNITRRAATLSFPEYGEVRCSAMYLPVTRRLCSGPRQLPRPMLWGEGEAWPAAAVRHRGWSASSETMGSPHPACWRPVFREDKNITQVCPADRKLWPIAAHSYLTRRAAYELPDGVEFVVGGVQTTFQCERSGYFADVSNNCQLFHICNEIYKEDGSVELQQYSFFCGNQTVFNQLSLTCAHPEESVPCQNAPDFFYINDNIGRLDAPAHTEDDLQRAAPLVPGFQQQSFAAASNRHETKVTPEK</sequence>
<name>A0A9D4T9F3_RHISA</name>
<dbReference type="SMART" id="SM00494">
    <property type="entry name" value="ChtBD2"/>
    <property type="match status" value="1"/>
</dbReference>
<evidence type="ECO:0000259" key="1">
    <source>
        <dbReference type="PROSITE" id="PS50940"/>
    </source>
</evidence>
<dbReference type="SUPFAM" id="SSF57625">
    <property type="entry name" value="Invertebrate chitin-binding proteins"/>
    <property type="match status" value="1"/>
</dbReference>
<keyword evidence="3" id="KW-1185">Reference proteome</keyword>
<reference evidence="2" key="2">
    <citation type="submission" date="2021-09" db="EMBL/GenBank/DDBJ databases">
        <authorList>
            <person name="Jia N."/>
            <person name="Wang J."/>
            <person name="Shi W."/>
            <person name="Du L."/>
            <person name="Sun Y."/>
            <person name="Zhan W."/>
            <person name="Jiang J."/>
            <person name="Wang Q."/>
            <person name="Zhang B."/>
            <person name="Ji P."/>
            <person name="Sakyi L.B."/>
            <person name="Cui X."/>
            <person name="Yuan T."/>
            <person name="Jiang B."/>
            <person name="Yang W."/>
            <person name="Lam T.T.-Y."/>
            <person name="Chang Q."/>
            <person name="Ding S."/>
            <person name="Wang X."/>
            <person name="Zhu J."/>
            <person name="Ruan X."/>
            <person name="Zhao L."/>
            <person name="Wei J."/>
            <person name="Que T."/>
            <person name="Du C."/>
            <person name="Cheng J."/>
            <person name="Dai P."/>
            <person name="Han X."/>
            <person name="Huang E."/>
            <person name="Gao Y."/>
            <person name="Liu J."/>
            <person name="Shao H."/>
            <person name="Ye R."/>
            <person name="Li L."/>
            <person name="Wei W."/>
            <person name="Wang X."/>
            <person name="Wang C."/>
            <person name="Huo Q."/>
            <person name="Li W."/>
            <person name="Guo W."/>
            <person name="Chen H."/>
            <person name="Chen S."/>
            <person name="Zhou L."/>
            <person name="Zhou L."/>
            <person name="Ni X."/>
            <person name="Tian J."/>
            <person name="Zhou Y."/>
            <person name="Sheng Y."/>
            <person name="Liu T."/>
            <person name="Pan Y."/>
            <person name="Xia L."/>
            <person name="Li J."/>
            <person name="Zhao F."/>
            <person name="Cao W."/>
        </authorList>
    </citation>
    <scope>NUCLEOTIDE SEQUENCE</scope>
    <source>
        <strain evidence="2">Rsan-2018</strain>
        <tissue evidence="2">Larvae</tissue>
    </source>
</reference>
<feature type="domain" description="Chitin-binding type-2" evidence="1">
    <location>
        <begin position="186"/>
        <end position="251"/>
    </location>
</feature>
<gene>
    <name evidence="2" type="ORF">HPB52_010870</name>
</gene>
<evidence type="ECO:0000313" key="2">
    <source>
        <dbReference type="EMBL" id="KAH7983319.1"/>
    </source>
</evidence>
<dbReference type="EMBL" id="JABSTV010001245">
    <property type="protein sequence ID" value="KAH7983319.1"/>
    <property type="molecule type" value="Genomic_DNA"/>
</dbReference>
<dbReference type="PANTHER" id="PTHR22933:SF43">
    <property type="entry name" value="LP10131P"/>
    <property type="match status" value="1"/>
</dbReference>
<dbReference type="AlphaFoldDB" id="A0A9D4T9F3"/>
<dbReference type="Gene3D" id="2.170.140.10">
    <property type="entry name" value="Chitin binding domain"/>
    <property type="match status" value="1"/>
</dbReference>
<protein>
    <recommendedName>
        <fullName evidence="1">Chitin-binding type-2 domain-containing protein</fullName>
    </recommendedName>
</protein>
<proteinExistence type="predicted"/>
<evidence type="ECO:0000313" key="3">
    <source>
        <dbReference type="Proteomes" id="UP000821837"/>
    </source>
</evidence>
<dbReference type="GO" id="GO:0005576">
    <property type="term" value="C:extracellular region"/>
    <property type="evidence" value="ECO:0007669"/>
    <property type="project" value="InterPro"/>
</dbReference>
<dbReference type="Proteomes" id="UP000821837">
    <property type="component" value="Chromosome 1"/>
</dbReference>
<dbReference type="InterPro" id="IPR036508">
    <property type="entry name" value="Chitin-bd_dom_sf"/>
</dbReference>
<accession>A0A9D4T9F3</accession>
<dbReference type="InterPro" id="IPR002557">
    <property type="entry name" value="Chitin-bd_dom"/>
</dbReference>
<dbReference type="VEuPathDB" id="VectorBase:RSAN_051278"/>